<accession>A0A7S3L142</accession>
<dbReference type="AlphaFoldDB" id="A0A7S3L142"/>
<dbReference type="EMBL" id="HBIM01001615">
    <property type="protein sequence ID" value="CAE0403190.1"/>
    <property type="molecule type" value="Transcribed_RNA"/>
</dbReference>
<keyword evidence="1" id="KW-0812">Transmembrane</keyword>
<organism evidence="2">
    <name type="scientific">Amphora coffeiformis</name>
    <dbReference type="NCBI Taxonomy" id="265554"/>
    <lineage>
        <taxon>Eukaryota</taxon>
        <taxon>Sar</taxon>
        <taxon>Stramenopiles</taxon>
        <taxon>Ochrophyta</taxon>
        <taxon>Bacillariophyta</taxon>
        <taxon>Bacillariophyceae</taxon>
        <taxon>Bacillariophycidae</taxon>
        <taxon>Thalassiophysales</taxon>
        <taxon>Catenulaceae</taxon>
        <taxon>Amphora</taxon>
    </lineage>
</organism>
<reference evidence="2" key="1">
    <citation type="submission" date="2021-01" db="EMBL/GenBank/DDBJ databases">
        <authorList>
            <person name="Corre E."/>
            <person name="Pelletier E."/>
            <person name="Niang G."/>
            <person name="Scheremetjew M."/>
            <person name="Finn R."/>
            <person name="Kale V."/>
            <person name="Holt S."/>
            <person name="Cochrane G."/>
            <person name="Meng A."/>
            <person name="Brown T."/>
            <person name="Cohen L."/>
        </authorList>
    </citation>
    <scope>NUCLEOTIDE SEQUENCE</scope>
    <source>
        <strain evidence="2">CCMP127</strain>
    </source>
</reference>
<evidence type="ECO:0000313" key="2">
    <source>
        <dbReference type="EMBL" id="CAE0403190.1"/>
    </source>
</evidence>
<feature type="transmembrane region" description="Helical" evidence="1">
    <location>
        <begin position="56"/>
        <end position="77"/>
    </location>
</feature>
<evidence type="ECO:0000256" key="1">
    <source>
        <dbReference type="SAM" id="Phobius"/>
    </source>
</evidence>
<proteinExistence type="predicted"/>
<keyword evidence="1" id="KW-1133">Transmembrane helix</keyword>
<name>A0A7S3L142_9STRA</name>
<feature type="transmembrane region" description="Helical" evidence="1">
    <location>
        <begin position="89"/>
        <end position="115"/>
    </location>
</feature>
<protein>
    <submittedName>
        <fullName evidence="2">Uncharacterized protein</fullName>
    </submittedName>
</protein>
<keyword evidence="1" id="KW-0472">Membrane</keyword>
<sequence length="144" mass="16309">MRCGRLKEQNNNQPTPGCFATLVREWSPCGDYFFVHDPVTDRTLDIPESFAPLNPFLVVGKILLGAVTLGTMAYVIVEREHKEFMFAYLTYWALAFQCLYHILSISNSILASAIAQPKFYVEGRVRYTWMIFNTSMAASIIVAA</sequence>
<gene>
    <name evidence="2" type="ORF">ACOF00016_LOCUS1413</name>
</gene>